<dbReference type="OrthoDB" id="1922547at2759"/>
<feature type="domain" description="LOB" evidence="3">
    <location>
        <begin position="1"/>
        <end position="107"/>
    </location>
</feature>
<feature type="compositionally biased region" description="Basic and acidic residues" evidence="2">
    <location>
        <begin position="144"/>
        <end position="156"/>
    </location>
</feature>
<dbReference type="AlphaFoldDB" id="A0A9D4ZQG1"/>
<evidence type="ECO:0000256" key="2">
    <source>
        <dbReference type="SAM" id="MobiDB-lite"/>
    </source>
</evidence>
<name>A0A9D4ZQG1_ADICA</name>
<keyword evidence="5" id="KW-1185">Reference proteome</keyword>
<dbReference type="Proteomes" id="UP000886520">
    <property type="component" value="Chromosome 1"/>
</dbReference>
<dbReference type="PANTHER" id="PTHR31304:SF62">
    <property type="entry name" value="LOB DOMAIN-CONTAINING PROTEIN"/>
    <property type="match status" value="1"/>
</dbReference>
<gene>
    <name evidence="4" type="ORF">GOP47_0000328</name>
</gene>
<feature type="region of interest" description="Disordered" evidence="2">
    <location>
        <begin position="115"/>
        <end position="156"/>
    </location>
</feature>
<dbReference type="InterPro" id="IPR004883">
    <property type="entry name" value="LOB"/>
</dbReference>
<organism evidence="4 5">
    <name type="scientific">Adiantum capillus-veneris</name>
    <name type="common">Maidenhair fern</name>
    <dbReference type="NCBI Taxonomy" id="13818"/>
    <lineage>
        <taxon>Eukaryota</taxon>
        <taxon>Viridiplantae</taxon>
        <taxon>Streptophyta</taxon>
        <taxon>Embryophyta</taxon>
        <taxon>Tracheophyta</taxon>
        <taxon>Polypodiopsida</taxon>
        <taxon>Polypodiidae</taxon>
        <taxon>Polypodiales</taxon>
        <taxon>Pteridineae</taxon>
        <taxon>Pteridaceae</taxon>
        <taxon>Vittarioideae</taxon>
        <taxon>Adiantum</taxon>
    </lineage>
</organism>
<proteinExistence type="inferred from homology"/>
<dbReference type="PROSITE" id="PS50891">
    <property type="entry name" value="LOB"/>
    <property type="match status" value="1"/>
</dbReference>
<dbReference type="Pfam" id="PF03195">
    <property type="entry name" value="LOB"/>
    <property type="match status" value="1"/>
</dbReference>
<accession>A0A9D4ZQG1</accession>
<comment type="caution">
    <text evidence="4">The sequence shown here is derived from an EMBL/GenBank/DDBJ whole genome shotgun (WGS) entry which is preliminary data.</text>
</comment>
<evidence type="ECO:0000256" key="1">
    <source>
        <dbReference type="ARBA" id="ARBA00005474"/>
    </source>
</evidence>
<dbReference type="PANTHER" id="PTHR31304">
    <property type="entry name" value="LOB DOMAIN-CONTAINING PROTEIN 38"/>
    <property type="match status" value="1"/>
</dbReference>
<evidence type="ECO:0000313" key="5">
    <source>
        <dbReference type="Proteomes" id="UP000886520"/>
    </source>
</evidence>
<comment type="similarity">
    <text evidence="1">Belongs to the LOB domain-containing protein family.</text>
</comment>
<dbReference type="EMBL" id="JABFUD020000001">
    <property type="protein sequence ID" value="KAI5084159.1"/>
    <property type="molecule type" value="Genomic_DNA"/>
</dbReference>
<protein>
    <recommendedName>
        <fullName evidence="3">LOB domain-containing protein</fullName>
    </recommendedName>
</protein>
<sequence>MSCNGCRVLRKGCSDTCILRSCLQWIESPEAQGHATVFVAKFFGRAGMLSFINSVAESQRPALFQSLLYEACGRTVNPVFGAVGLLWSGNWAACQAAVETVLKGGSLKPTACPLSTMPPHKSPGNPSLKRPHSMTEANMSSSVEAKRFRSSDWHDERPELRSNVDVAPMDHSMPAFLPDFEVNTSSNPVFLGNCEASRQEQSPALPCGQLIAPVARRVNPQGGHALATMVVRRHQQASCQEEQERQSREIVELGLSLNSNAQEKVGARKMERCDDGKVGGNTYHDVESHVHHIEFVRSLCSEGEHASLVEAVRASSPCSLSMNSEGSVTSVDTAELSISGVRAFATNMARQEDCQLLHLL</sequence>
<evidence type="ECO:0000259" key="3">
    <source>
        <dbReference type="PROSITE" id="PS50891"/>
    </source>
</evidence>
<evidence type="ECO:0000313" key="4">
    <source>
        <dbReference type="EMBL" id="KAI5084159.1"/>
    </source>
</evidence>
<reference evidence="4" key="1">
    <citation type="submission" date="2021-01" db="EMBL/GenBank/DDBJ databases">
        <title>Adiantum capillus-veneris genome.</title>
        <authorList>
            <person name="Fang Y."/>
            <person name="Liao Q."/>
        </authorList>
    </citation>
    <scope>NUCLEOTIDE SEQUENCE</scope>
    <source>
        <strain evidence="4">H3</strain>
        <tissue evidence="4">Leaf</tissue>
    </source>
</reference>